<dbReference type="AlphaFoldDB" id="A4CP35"/>
<gene>
    <name evidence="1" type="ordered locus">RB2501_01211</name>
</gene>
<dbReference type="HOGENOM" id="CLU_2567523_0_0_10"/>
<evidence type="ECO:0000313" key="1">
    <source>
        <dbReference type="EMBL" id="EAR14652.1"/>
    </source>
</evidence>
<proteinExistence type="predicted"/>
<dbReference type="STRING" id="313596.RB2501_01211"/>
<evidence type="ECO:0000313" key="2">
    <source>
        <dbReference type="Proteomes" id="UP000009049"/>
    </source>
</evidence>
<dbReference type="KEGG" id="rbi:RB2501_01211"/>
<organism evidence="1 2">
    <name type="scientific">Robiginitalea biformata (strain ATCC BAA-864 / DSM 15991 / KCTC 12146 / HTCC2501)</name>
    <dbReference type="NCBI Taxonomy" id="313596"/>
    <lineage>
        <taxon>Bacteria</taxon>
        <taxon>Pseudomonadati</taxon>
        <taxon>Bacteroidota</taxon>
        <taxon>Flavobacteriia</taxon>
        <taxon>Flavobacteriales</taxon>
        <taxon>Flavobacteriaceae</taxon>
        <taxon>Robiginitalea</taxon>
    </lineage>
</organism>
<reference evidence="1 2" key="1">
    <citation type="journal article" date="2009" name="J. Bacteriol.">
        <title>Complete genome sequence of Robiginitalea biformata HTCC2501.</title>
        <authorList>
            <person name="Oh H.M."/>
            <person name="Giovannoni S.J."/>
            <person name="Lee K."/>
            <person name="Ferriera S."/>
            <person name="Johnson J."/>
            <person name="Cho J.C."/>
        </authorList>
    </citation>
    <scope>NUCLEOTIDE SEQUENCE [LARGE SCALE GENOMIC DNA]</scope>
    <source>
        <strain evidence="2">ATCC BAA-864 / HTCC2501 / KCTC 12146</strain>
    </source>
</reference>
<accession>A4CP35</accession>
<protein>
    <submittedName>
        <fullName evidence="1">Uncharacterized protein</fullName>
    </submittedName>
</protein>
<dbReference type="eggNOG" id="ENOG5033091">
    <property type="taxonomic scope" value="Bacteria"/>
</dbReference>
<dbReference type="Proteomes" id="UP000009049">
    <property type="component" value="Chromosome"/>
</dbReference>
<keyword evidence="2" id="KW-1185">Reference proteome</keyword>
<sequence length="73" mass="8308">MNCDNMMSDSMCKVHGVKVASHYTCDHFEMKAELADHRDCTSCQRYERDDCANPAKASPGMMCSVWAPREFRA</sequence>
<dbReference type="EMBL" id="CP001712">
    <property type="protein sequence ID" value="EAR14652.1"/>
    <property type="molecule type" value="Genomic_DNA"/>
</dbReference>
<name>A4CP35_ROBBH</name>